<dbReference type="PANTHER" id="PTHR45688:SF13">
    <property type="entry name" value="ALANINE--GLYOXYLATE AMINOTRANSFERASE 2-LIKE"/>
    <property type="match status" value="1"/>
</dbReference>
<evidence type="ECO:0000256" key="3">
    <source>
        <dbReference type="RuleBase" id="RU003560"/>
    </source>
</evidence>
<dbReference type="Gene3D" id="2.130.10.10">
    <property type="entry name" value="YVTN repeat-like/Quinoprotein amine dehydrogenase"/>
    <property type="match status" value="1"/>
</dbReference>
<dbReference type="SUPFAM" id="SSF50978">
    <property type="entry name" value="WD40 repeat-like"/>
    <property type="match status" value="1"/>
</dbReference>
<evidence type="ECO:0000313" key="5">
    <source>
        <dbReference type="Proteomes" id="UP000574390"/>
    </source>
</evidence>
<dbReference type="Pfam" id="PF00202">
    <property type="entry name" value="Aminotran_3"/>
    <property type="match status" value="1"/>
</dbReference>
<comment type="caution">
    <text evidence="4">The sequence shown here is derived from an EMBL/GenBank/DDBJ whole genome shotgun (WGS) entry which is preliminary data.</text>
</comment>
<dbReference type="InterPro" id="IPR036322">
    <property type="entry name" value="WD40_repeat_dom_sf"/>
</dbReference>
<dbReference type="GO" id="GO:0008483">
    <property type="term" value="F:transaminase activity"/>
    <property type="evidence" value="ECO:0007669"/>
    <property type="project" value="InterPro"/>
</dbReference>
<dbReference type="PANTHER" id="PTHR45688">
    <property type="match status" value="1"/>
</dbReference>
<protein>
    <submittedName>
        <fullName evidence="4">Uncharacterized protein</fullName>
    </submittedName>
</protein>
<proteinExistence type="inferred from homology"/>
<gene>
    <name evidence="4" type="ORF">FOZ62_001472</name>
</gene>
<comment type="similarity">
    <text evidence="1 3">Belongs to the class-III pyridoxal-phosphate-dependent aminotransferase family.</text>
</comment>
<dbReference type="InterPro" id="IPR015943">
    <property type="entry name" value="WD40/YVTN_repeat-like_dom_sf"/>
</dbReference>
<evidence type="ECO:0000313" key="4">
    <source>
        <dbReference type="EMBL" id="KAF4712738.1"/>
    </source>
</evidence>
<dbReference type="AlphaFoldDB" id="A0A7J6QWH5"/>
<organism evidence="4 5">
    <name type="scientific">Perkinsus olseni</name>
    <name type="common">Perkinsus atlanticus</name>
    <dbReference type="NCBI Taxonomy" id="32597"/>
    <lineage>
        <taxon>Eukaryota</taxon>
        <taxon>Sar</taxon>
        <taxon>Alveolata</taxon>
        <taxon>Perkinsozoa</taxon>
        <taxon>Perkinsea</taxon>
        <taxon>Perkinsida</taxon>
        <taxon>Perkinsidae</taxon>
        <taxon>Perkinsus</taxon>
    </lineage>
</organism>
<evidence type="ECO:0000256" key="2">
    <source>
        <dbReference type="ARBA" id="ARBA00022898"/>
    </source>
</evidence>
<dbReference type="InterPro" id="IPR015424">
    <property type="entry name" value="PyrdxlP-dep_Trfase"/>
</dbReference>
<reference evidence="4 5" key="1">
    <citation type="submission" date="2020-04" db="EMBL/GenBank/DDBJ databases">
        <title>Perkinsus olseni comparative genomics.</title>
        <authorList>
            <person name="Bogema D.R."/>
        </authorList>
    </citation>
    <scope>NUCLEOTIDE SEQUENCE [LARGE SCALE GENOMIC DNA]</scope>
    <source>
        <strain evidence="4">ATCC PRA-205</strain>
    </source>
</reference>
<dbReference type="Gene3D" id="3.40.640.10">
    <property type="entry name" value="Type I PLP-dependent aspartate aminotransferase-like (Major domain)"/>
    <property type="match status" value="1"/>
</dbReference>
<dbReference type="GO" id="GO:0005739">
    <property type="term" value="C:mitochondrion"/>
    <property type="evidence" value="ECO:0007669"/>
    <property type="project" value="TreeGrafter"/>
</dbReference>
<dbReference type="GO" id="GO:0030170">
    <property type="term" value="F:pyridoxal phosphate binding"/>
    <property type="evidence" value="ECO:0007669"/>
    <property type="project" value="InterPro"/>
</dbReference>
<dbReference type="InterPro" id="IPR049704">
    <property type="entry name" value="Aminotrans_3_PPA_site"/>
</dbReference>
<dbReference type="Proteomes" id="UP000574390">
    <property type="component" value="Unassembled WGS sequence"/>
</dbReference>
<keyword evidence="2 3" id="KW-0663">Pyridoxal phosphate</keyword>
<dbReference type="InterPro" id="IPR015422">
    <property type="entry name" value="PyrdxlP-dep_Trfase_small"/>
</dbReference>
<dbReference type="Gene3D" id="3.90.1150.10">
    <property type="entry name" value="Aspartate Aminotransferase, domain 1"/>
    <property type="match status" value="1"/>
</dbReference>
<dbReference type="PROSITE" id="PS00600">
    <property type="entry name" value="AA_TRANSFER_CLASS_3"/>
    <property type="match status" value="1"/>
</dbReference>
<evidence type="ECO:0000256" key="1">
    <source>
        <dbReference type="ARBA" id="ARBA00008954"/>
    </source>
</evidence>
<sequence length="496" mass="52714">MCRFASESSIVTFSLGGGLQVWDTDSGHCLSSVAVGSASGTTLLALALDGVDILRIQIMQRANADSNDPPLAFTCSRDASVRCWDLSTLCMLASYDGHAGACRCITPLGNGYFYSIAEDADCLGHIWSMEIAESRGRISARELAKELLSTFPAPLTKVFLVNSGSEANDLALRLARAYTKKTKTIAVERGYHGTTSLTISVSPYKLRKFKQGSSTPQPDWVSIIGCPSTPVAAAESLQMLRHEASKDEHGLCAFICESGMSVAGVVLPPDGFMREAYGVVHSHGGLCIADEVQVGLGRMGTHFWGFEQQGVVPDIVTIGKPLGNGFPVAAVVTTPEISRAFDDEGVEYFSTFGGNTVSCSAALAVLRAIKEDSLQNHAREVGEVLKEELRRARRETPHIGAVRGSGLFVGVEIVGTTSTGGPPSLAPHIASQLVARLLLDHNMLTTLDGPGEGVLVIKPPMCFTEDNARTLVRAITQVLTAIDAEGGGRQYQSIPT</sequence>
<dbReference type="InterPro" id="IPR015421">
    <property type="entry name" value="PyrdxlP-dep_Trfase_major"/>
</dbReference>
<dbReference type="EMBL" id="JABANM010026588">
    <property type="protein sequence ID" value="KAF4712738.1"/>
    <property type="molecule type" value="Genomic_DNA"/>
</dbReference>
<dbReference type="CDD" id="cd00610">
    <property type="entry name" value="OAT_like"/>
    <property type="match status" value="1"/>
</dbReference>
<accession>A0A7J6QWH5</accession>
<dbReference type="SUPFAM" id="SSF53383">
    <property type="entry name" value="PLP-dependent transferases"/>
    <property type="match status" value="1"/>
</dbReference>
<dbReference type="InterPro" id="IPR005814">
    <property type="entry name" value="Aminotrans_3"/>
</dbReference>
<name>A0A7J6QWH5_PEROL</name>